<keyword evidence="1" id="KW-0472">Membrane</keyword>
<sequence length="130" mass="14939">MGLEGYKYEHGPAALFAAFSPILWGIFMSMMHWAICNNYAGSATAFLESRPFKFFNNIAYSVYLTQFPIFFYNVGVQRHAEFYTPLLLLHAPEMLAVLVISIMATVAIEMPFNQVYRIYFGNSQKKLKEI</sequence>
<keyword evidence="1" id="KW-0812">Transmembrane</keyword>
<evidence type="ECO:0000313" key="2">
    <source>
        <dbReference type="EMBL" id="KAG6461722.1"/>
    </source>
</evidence>
<comment type="caution">
    <text evidence="2">The sequence shown here is derived from an EMBL/GenBank/DDBJ whole genome shotgun (WGS) entry which is preliminary data.</text>
</comment>
<keyword evidence="3" id="KW-1185">Reference proteome</keyword>
<feature type="transmembrane region" description="Helical" evidence="1">
    <location>
        <begin position="12"/>
        <end position="34"/>
    </location>
</feature>
<dbReference type="EMBL" id="JH668770">
    <property type="protein sequence ID" value="KAG6461722.1"/>
    <property type="molecule type" value="Genomic_DNA"/>
</dbReference>
<accession>A0A922CXA6</accession>
<feature type="transmembrane region" description="Helical" evidence="1">
    <location>
        <begin position="86"/>
        <end position="108"/>
    </location>
</feature>
<gene>
    <name evidence="2" type="ORF">O3G_MSEX012822</name>
</gene>
<protein>
    <submittedName>
        <fullName evidence="2">Uncharacterized protein</fullName>
    </submittedName>
</protein>
<evidence type="ECO:0000313" key="3">
    <source>
        <dbReference type="Proteomes" id="UP000791440"/>
    </source>
</evidence>
<reference evidence="2" key="1">
    <citation type="journal article" date="2016" name="Insect Biochem. Mol. Biol.">
        <title>Multifaceted biological insights from a draft genome sequence of the tobacco hornworm moth, Manduca sexta.</title>
        <authorList>
            <person name="Kanost M.R."/>
            <person name="Arrese E.L."/>
            <person name="Cao X."/>
            <person name="Chen Y.R."/>
            <person name="Chellapilla S."/>
            <person name="Goldsmith M.R."/>
            <person name="Grosse-Wilde E."/>
            <person name="Heckel D.G."/>
            <person name="Herndon N."/>
            <person name="Jiang H."/>
            <person name="Papanicolaou A."/>
            <person name="Qu J."/>
            <person name="Soulages J.L."/>
            <person name="Vogel H."/>
            <person name="Walters J."/>
            <person name="Waterhouse R.M."/>
            <person name="Ahn S.J."/>
            <person name="Almeida F.C."/>
            <person name="An C."/>
            <person name="Aqrawi P."/>
            <person name="Bretschneider A."/>
            <person name="Bryant W.B."/>
            <person name="Bucks S."/>
            <person name="Chao H."/>
            <person name="Chevignon G."/>
            <person name="Christen J.M."/>
            <person name="Clarke D.F."/>
            <person name="Dittmer N.T."/>
            <person name="Ferguson L.C.F."/>
            <person name="Garavelou S."/>
            <person name="Gordon K.H.J."/>
            <person name="Gunaratna R.T."/>
            <person name="Han Y."/>
            <person name="Hauser F."/>
            <person name="He Y."/>
            <person name="Heidel-Fischer H."/>
            <person name="Hirsh A."/>
            <person name="Hu Y."/>
            <person name="Jiang H."/>
            <person name="Kalra D."/>
            <person name="Klinner C."/>
            <person name="Konig C."/>
            <person name="Kovar C."/>
            <person name="Kroll A.R."/>
            <person name="Kuwar S.S."/>
            <person name="Lee S.L."/>
            <person name="Lehman R."/>
            <person name="Li K."/>
            <person name="Li Z."/>
            <person name="Liang H."/>
            <person name="Lovelace S."/>
            <person name="Lu Z."/>
            <person name="Mansfield J.H."/>
            <person name="McCulloch K.J."/>
            <person name="Mathew T."/>
            <person name="Morton B."/>
            <person name="Muzny D.M."/>
            <person name="Neunemann D."/>
            <person name="Ongeri F."/>
            <person name="Pauchet Y."/>
            <person name="Pu L.L."/>
            <person name="Pyrousis I."/>
            <person name="Rao X.J."/>
            <person name="Redding A."/>
            <person name="Roesel C."/>
            <person name="Sanchez-Gracia A."/>
            <person name="Schaack S."/>
            <person name="Shukla A."/>
            <person name="Tetreau G."/>
            <person name="Wang Y."/>
            <person name="Xiong G.H."/>
            <person name="Traut W."/>
            <person name="Walsh T.K."/>
            <person name="Worley K.C."/>
            <person name="Wu D."/>
            <person name="Wu W."/>
            <person name="Wu Y.Q."/>
            <person name="Zhang X."/>
            <person name="Zou Z."/>
            <person name="Zucker H."/>
            <person name="Briscoe A.D."/>
            <person name="Burmester T."/>
            <person name="Clem R.J."/>
            <person name="Feyereisen R."/>
            <person name="Grimmelikhuijzen C.J.P."/>
            <person name="Hamodrakas S.J."/>
            <person name="Hansson B.S."/>
            <person name="Huguet E."/>
            <person name="Jermiin L.S."/>
            <person name="Lan Q."/>
            <person name="Lehman H.K."/>
            <person name="Lorenzen M."/>
            <person name="Merzendorfer H."/>
            <person name="Michalopoulos I."/>
            <person name="Morton D.B."/>
            <person name="Muthukrishnan S."/>
            <person name="Oakeshott J.G."/>
            <person name="Palmer W."/>
            <person name="Park Y."/>
            <person name="Passarelli A.L."/>
            <person name="Rozas J."/>
            <person name="Schwartz L.M."/>
            <person name="Smith W."/>
            <person name="Southgate A."/>
            <person name="Vilcinskas A."/>
            <person name="Vogt R."/>
            <person name="Wang P."/>
            <person name="Werren J."/>
            <person name="Yu X.Q."/>
            <person name="Zhou J.J."/>
            <person name="Brown S.J."/>
            <person name="Scherer S.E."/>
            <person name="Richards S."/>
            <person name="Blissard G.W."/>
        </authorList>
    </citation>
    <scope>NUCLEOTIDE SEQUENCE</scope>
</reference>
<organism evidence="2 3">
    <name type="scientific">Manduca sexta</name>
    <name type="common">Tobacco hawkmoth</name>
    <name type="synonym">Tobacco hornworm</name>
    <dbReference type="NCBI Taxonomy" id="7130"/>
    <lineage>
        <taxon>Eukaryota</taxon>
        <taxon>Metazoa</taxon>
        <taxon>Ecdysozoa</taxon>
        <taxon>Arthropoda</taxon>
        <taxon>Hexapoda</taxon>
        <taxon>Insecta</taxon>
        <taxon>Pterygota</taxon>
        <taxon>Neoptera</taxon>
        <taxon>Endopterygota</taxon>
        <taxon>Lepidoptera</taxon>
        <taxon>Glossata</taxon>
        <taxon>Ditrysia</taxon>
        <taxon>Bombycoidea</taxon>
        <taxon>Sphingidae</taxon>
        <taxon>Sphinginae</taxon>
        <taxon>Sphingini</taxon>
        <taxon>Manduca</taxon>
    </lineage>
</organism>
<evidence type="ECO:0000256" key="1">
    <source>
        <dbReference type="SAM" id="Phobius"/>
    </source>
</evidence>
<dbReference type="PANTHER" id="PTHR11161:SF4">
    <property type="entry name" value="DROP DEAD"/>
    <property type="match status" value="1"/>
</dbReference>
<dbReference type="Proteomes" id="UP000791440">
    <property type="component" value="Unassembled WGS sequence"/>
</dbReference>
<dbReference type="PANTHER" id="PTHR11161">
    <property type="entry name" value="O-ACYLTRANSFERASE"/>
    <property type="match status" value="1"/>
</dbReference>
<name>A0A922CXA6_MANSE</name>
<dbReference type="AlphaFoldDB" id="A0A922CXA6"/>
<keyword evidence="1" id="KW-1133">Transmembrane helix</keyword>
<reference evidence="2" key="2">
    <citation type="submission" date="2020-12" db="EMBL/GenBank/DDBJ databases">
        <authorList>
            <person name="Kanost M."/>
        </authorList>
    </citation>
    <scope>NUCLEOTIDE SEQUENCE</scope>
</reference>
<dbReference type="InterPro" id="IPR052728">
    <property type="entry name" value="O2_lipid_transport_reg"/>
</dbReference>
<proteinExistence type="predicted"/>
<feature type="transmembrane region" description="Helical" evidence="1">
    <location>
        <begin position="54"/>
        <end position="74"/>
    </location>
</feature>